<dbReference type="GO" id="GO:0000978">
    <property type="term" value="F:RNA polymerase II cis-regulatory region sequence-specific DNA binding"/>
    <property type="evidence" value="ECO:0007669"/>
    <property type="project" value="TreeGrafter"/>
</dbReference>
<dbReference type="Pfam" id="PF04082">
    <property type="entry name" value="Fungal_trans"/>
    <property type="match status" value="1"/>
</dbReference>
<feature type="region of interest" description="Disordered" evidence="6">
    <location>
        <begin position="1"/>
        <end position="75"/>
    </location>
</feature>
<feature type="region of interest" description="Disordered" evidence="6">
    <location>
        <begin position="139"/>
        <end position="246"/>
    </location>
</feature>
<dbReference type="PROSITE" id="PS00463">
    <property type="entry name" value="ZN2_CY6_FUNGAL_1"/>
    <property type="match status" value="1"/>
</dbReference>
<protein>
    <recommendedName>
        <fullName evidence="8">Zn(2)-C6 fungal-type domain-containing protein</fullName>
    </recommendedName>
</protein>
<sequence length="988" mass="108821">MSPHPASFDSLGREDAQQGMQDDTEELSPRDATYDRTGDSLWKDGQESSSRQGPSGNARTSASSPAFPAAREDGDSMTAAEAAKLRLFKALRTAKACDICKIRKVKCDGGEPCASCHLHNSICIYSKTTRKKLLSMSENNARNGQSVIPKNPRGRPMTTDIGSWVIKDSDSQSTRPGEPGVQQPDQSLTSTKRRKHSSESPRQYSGEFPSGIPSGSTMPIPFPPMQYASSSRYPASSQDAGKDMGSYALSNTRSSFLESEAPFGPMQFLTDQDVGKRLDSRRSPRARDDVTTSYATIQTMDSGPTTTDIASATPSSLQATSTGITSSHTTQSTPASGSTQARPIAGAPLYDDARGLHGDVHDFSQRTDHLGRRLRQYGDKSLTVYRSPSSSSAEVSYGVRYGLRSQKTPPMIMGGEADALGNAGITTFKPGADTNGLLWWGPTSFLSLQDRLVQVLKAHTSFGSGDNSSLMFKPNSSSGEVSTSRSISPGKGYTVWRWGCDKLIFRFKPPIDDTVLPIDPLFLPSQLAHRFFHAYSVIHHPLNPIVSLDQVRASISDAYTGGVGFPPNAADRPSEHTRAMHKARDLLVLALGAQIEGGDGDAHCPKKVARAWSKQLADQAMKVLVSARENGSVDAIRLWLLYSVYLGNYGQVDEQYIATGRAARLATSLGLHRDPTCQLRQVKDENLRTLFWTTYILEKTVSLWQGRPSCLNIRGEIDTALPKNDNTTMTALRAMVDLVDSIDGIHRIYLNQTRDTSTTSACEKANAVLRELDMLRHSVPDELRGFEKVDPRATSRLLALDSPEGEAALLKFRLCLIFHNLRILATLPLLSSLVWQSITKQRESGNRQTCLDLAEQCVVSAETSISAFNLYMARIPYLPFMGDFTTMLLYAVPIIYLDCMRFDRDTISRRNTDALRMALEVLQHFDHPAGDICEAMIRDLFDNYLKRPDWSNTHMRSSVMNHPSSNNELLSWLTGPYDHSHPRTKIPP</sequence>
<dbReference type="Gene3D" id="4.10.240.10">
    <property type="entry name" value="Zn(2)-C6 fungal-type DNA-binding domain"/>
    <property type="match status" value="1"/>
</dbReference>
<keyword evidence="3" id="KW-0238">DNA-binding</keyword>
<dbReference type="CDD" id="cd00067">
    <property type="entry name" value="GAL4"/>
    <property type="match status" value="1"/>
</dbReference>
<dbReference type="EMBL" id="BLZA01000030">
    <property type="protein sequence ID" value="GHJ88526.1"/>
    <property type="molecule type" value="Genomic_DNA"/>
</dbReference>
<dbReference type="Proteomes" id="UP000620104">
    <property type="component" value="Unassembled WGS sequence"/>
</dbReference>
<keyword evidence="5" id="KW-0539">Nucleus</keyword>
<evidence type="ECO:0000256" key="5">
    <source>
        <dbReference type="ARBA" id="ARBA00023242"/>
    </source>
</evidence>
<dbReference type="Pfam" id="PF00172">
    <property type="entry name" value="Zn_clus"/>
    <property type="match status" value="1"/>
</dbReference>
<keyword evidence="10" id="KW-1185">Reference proteome</keyword>
<keyword evidence="1" id="KW-0479">Metal-binding</keyword>
<keyword evidence="4" id="KW-0804">Transcription</keyword>
<gene>
    <name evidence="9" type="ORF">NliqN6_4928</name>
</gene>
<dbReference type="PANTHER" id="PTHR47424">
    <property type="entry name" value="REGULATORY PROTEIN GAL4"/>
    <property type="match status" value="1"/>
</dbReference>
<proteinExistence type="predicted"/>
<dbReference type="InterPro" id="IPR007219">
    <property type="entry name" value="XnlR_reg_dom"/>
</dbReference>
<feature type="transmembrane region" description="Helical" evidence="7">
    <location>
        <begin position="877"/>
        <end position="897"/>
    </location>
</feature>
<keyword evidence="7" id="KW-0472">Membrane</keyword>
<keyword evidence="2" id="KW-0805">Transcription regulation</keyword>
<evidence type="ECO:0000256" key="7">
    <source>
        <dbReference type="SAM" id="Phobius"/>
    </source>
</evidence>
<dbReference type="GO" id="GO:0005634">
    <property type="term" value="C:nucleus"/>
    <property type="evidence" value="ECO:0007669"/>
    <property type="project" value="TreeGrafter"/>
</dbReference>
<evidence type="ECO:0000259" key="8">
    <source>
        <dbReference type="PROSITE" id="PS50048"/>
    </source>
</evidence>
<dbReference type="AlphaFoldDB" id="A0A8H3YIF1"/>
<feature type="compositionally biased region" description="Polar residues" evidence="6">
    <location>
        <begin position="299"/>
        <end position="341"/>
    </location>
</feature>
<dbReference type="SMART" id="SM00906">
    <property type="entry name" value="Fungal_trans"/>
    <property type="match status" value="1"/>
</dbReference>
<dbReference type="InterPro" id="IPR051127">
    <property type="entry name" value="Fungal_SecMet_Regulators"/>
</dbReference>
<dbReference type="PROSITE" id="PS50048">
    <property type="entry name" value="ZN2_CY6_FUNGAL_2"/>
    <property type="match status" value="1"/>
</dbReference>
<dbReference type="GO" id="GO:0006351">
    <property type="term" value="P:DNA-templated transcription"/>
    <property type="evidence" value="ECO:0007669"/>
    <property type="project" value="InterPro"/>
</dbReference>
<dbReference type="OrthoDB" id="424974at2759"/>
<dbReference type="GO" id="GO:0008270">
    <property type="term" value="F:zinc ion binding"/>
    <property type="evidence" value="ECO:0007669"/>
    <property type="project" value="InterPro"/>
</dbReference>
<feature type="compositionally biased region" description="Polar residues" evidence="6">
    <location>
        <begin position="47"/>
        <end position="64"/>
    </location>
</feature>
<reference evidence="9" key="1">
    <citation type="submission" date="2020-07" db="EMBL/GenBank/DDBJ databases">
        <title>Draft Genome Sequence of a Deep-Sea Yeast, Naganishia (Cryptococcus) liquefaciens strain N6.</title>
        <authorList>
            <person name="Han Y.W."/>
            <person name="Kajitani R."/>
            <person name="Morimoto H."/>
            <person name="Parhat M."/>
            <person name="Tsubouchi H."/>
            <person name="Bakenova O."/>
            <person name="Ogata M."/>
            <person name="Argunhan B."/>
            <person name="Aoki R."/>
            <person name="Kajiwara S."/>
            <person name="Itoh T."/>
            <person name="Iwasaki H."/>
        </authorList>
    </citation>
    <scope>NUCLEOTIDE SEQUENCE</scope>
    <source>
        <strain evidence="9">N6</strain>
    </source>
</reference>
<dbReference type="SMART" id="SM00066">
    <property type="entry name" value="GAL4"/>
    <property type="match status" value="1"/>
</dbReference>
<feature type="compositionally biased region" description="Polar residues" evidence="6">
    <location>
        <begin position="139"/>
        <end position="148"/>
    </location>
</feature>
<accession>A0A8H3YIF1</accession>
<keyword evidence="7" id="KW-0812">Transmembrane</keyword>
<evidence type="ECO:0000256" key="6">
    <source>
        <dbReference type="SAM" id="MobiDB-lite"/>
    </source>
</evidence>
<organism evidence="9 10">
    <name type="scientific">Naganishia liquefaciens</name>
    <dbReference type="NCBI Taxonomy" id="104408"/>
    <lineage>
        <taxon>Eukaryota</taxon>
        <taxon>Fungi</taxon>
        <taxon>Dikarya</taxon>
        <taxon>Basidiomycota</taxon>
        <taxon>Agaricomycotina</taxon>
        <taxon>Tremellomycetes</taxon>
        <taxon>Filobasidiales</taxon>
        <taxon>Filobasidiaceae</taxon>
        <taxon>Naganishia</taxon>
    </lineage>
</organism>
<evidence type="ECO:0000313" key="10">
    <source>
        <dbReference type="Proteomes" id="UP000620104"/>
    </source>
</evidence>
<evidence type="ECO:0000256" key="1">
    <source>
        <dbReference type="ARBA" id="ARBA00022723"/>
    </source>
</evidence>
<dbReference type="SUPFAM" id="SSF57701">
    <property type="entry name" value="Zn2/Cys6 DNA-binding domain"/>
    <property type="match status" value="1"/>
</dbReference>
<feature type="compositionally biased region" description="Polar residues" evidence="6">
    <location>
        <begin position="227"/>
        <end position="239"/>
    </location>
</feature>
<comment type="caution">
    <text evidence="9">The sequence shown here is derived from an EMBL/GenBank/DDBJ whole genome shotgun (WGS) entry which is preliminary data.</text>
</comment>
<dbReference type="CDD" id="cd12148">
    <property type="entry name" value="fungal_TF_MHR"/>
    <property type="match status" value="1"/>
</dbReference>
<evidence type="ECO:0000256" key="4">
    <source>
        <dbReference type="ARBA" id="ARBA00023163"/>
    </source>
</evidence>
<evidence type="ECO:0000256" key="3">
    <source>
        <dbReference type="ARBA" id="ARBA00023125"/>
    </source>
</evidence>
<feature type="domain" description="Zn(2)-C6 fungal-type" evidence="8">
    <location>
        <begin position="96"/>
        <end position="125"/>
    </location>
</feature>
<evidence type="ECO:0000256" key="2">
    <source>
        <dbReference type="ARBA" id="ARBA00023015"/>
    </source>
</evidence>
<dbReference type="GO" id="GO:0000435">
    <property type="term" value="P:positive regulation of transcription from RNA polymerase II promoter by galactose"/>
    <property type="evidence" value="ECO:0007669"/>
    <property type="project" value="TreeGrafter"/>
</dbReference>
<evidence type="ECO:0000313" key="9">
    <source>
        <dbReference type="EMBL" id="GHJ88526.1"/>
    </source>
</evidence>
<keyword evidence="7" id="KW-1133">Transmembrane helix</keyword>
<dbReference type="GO" id="GO:0000981">
    <property type="term" value="F:DNA-binding transcription factor activity, RNA polymerase II-specific"/>
    <property type="evidence" value="ECO:0007669"/>
    <property type="project" value="InterPro"/>
</dbReference>
<dbReference type="PANTHER" id="PTHR47424:SF3">
    <property type="entry name" value="REGULATORY PROTEIN GAL4"/>
    <property type="match status" value="1"/>
</dbReference>
<feature type="region of interest" description="Disordered" evidence="6">
    <location>
        <begin position="299"/>
        <end position="345"/>
    </location>
</feature>
<feature type="compositionally biased region" description="Basic and acidic residues" evidence="6">
    <location>
        <begin position="27"/>
        <end position="46"/>
    </location>
</feature>
<dbReference type="InterPro" id="IPR036864">
    <property type="entry name" value="Zn2-C6_fun-type_DNA-bd_sf"/>
</dbReference>
<dbReference type="InterPro" id="IPR001138">
    <property type="entry name" value="Zn2Cys6_DnaBD"/>
</dbReference>
<name>A0A8H3YIF1_9TREE</name>